<gene>
    <name evidence="7" type="ORF">FHS31_002509</name>
</gene>
<proteinExistence type="predicted"/>
<name>A0ABX0TWR6_9SPHN</name>
<dbReference type="SUPFAM" id="SSF102712">
    <property type="entry name" value="JAB1/MPN domain"/>
    <property type="match status" value="1"/>
</dbReference>
<feature type="domain" description="JAB" evidence="6">
    <location>
        <begin position="7"/>
        <end position="109"/>
    </location>
</feature>
<dbReference type="PANTHER" id="PTHR34858:SF1">
    <property type="entry name" value="CYSO-CYSTEINE PEPTIDASE"/>
    <property type="match status" value="1"/>
</dbReference>
<organism evidence="7 8">
    <name type="scientific">Sphingomonas vulcanisoli</name>
    <dbReference type="NCBI Taxonomy" id="1658060"/>
    <lineage>
        <taxon>Bacteria</taxon>
        <taxon>Pseudomonadati</taxon>
        <taxon>Pseudomonadota</taxon>
        <taxon>Alphaproteobacteria</taxon>
        <taxon>Sphingomonadales</taxon>
        <taxon>Sphingomonadaceae</taxon>
        <taxon>Sphingomonas</taxon>
    </lineage>
</organism>
<keyword evidence="4" id="KW-0862">Zinc</keyword>
<keyword evidence="8" id="KW-1185">Reference proteome</keyword>
<keyword evidence="7" id="KW-0647">Proteasome</keyword>
<protein>
    <submittedName>
        <fullName evidence="7">Proteasome lid subunit RPN8/RPN11</fullName>
    </submittedName>
</protein>
<reference evidence="7 8" key="1">
    <citation type="submission" date="2020-03" db="EMBL/GenBank/DDBJ databases">
        <title>Genomic Encyclopedia of Type Strains, Phase III (KMG-III): the genomes of soil and plant-associated and newly described type strains.</title>
        <authorList>
            <person name="Whitman W."/>
        </authorList>
    </citation>
    <scope>NUCLEOTIDE SEQUENCE [LARGE SCALE GENOMIC DNA]</scope>
    <source>
        <strain evidence="7 8">CECT 8804</strain>
    </source>
</reference>
<dbReference type="Proteomes" id="UP000727456">
    <property type="component" value="Unassembled WGS sequence"/>
</dbReference>
<evidence type="ECO:0000313" key="7">
    <source>
        <dbReference type="EMBL" id="NIJ08885.1"/>
    </source>
</evidence>
<evidence type="ECO:0000259" key="6">
    <source>
        <dbReference type="Pfam" id="PF14464"/>
    </source>
</evidence>
<dbReference type="RefSeq" id="WP_208408698.1">
    <property type="nucleotide sequence ID" value="NZ_JAAOZC010000006.1"/>
</dbReference>
<evidence type="ECO:0000256" key="2">
    <source>
        <dbReference type="ARBA" id="ARBA00022723"/>
    </source>
</evidence>
<evidence type="ECO:0000256" key="3">
    <source>
        <dbReference type="ARBA" id="ARBA00022801"/>
    </source>
</evidence>
<evidence type="ECO:0000256" key="4">
    <source>
        <dbReference type="ARBA" id="ARBA00022833"/>
    </source>
</evidence>
<dbReference type="EMBL" id="JAAOZC010000006">
    <property type="protein sequence ID" value="NIJ08885.1"/>
    <property type="molecule type" value="Genomic_DNA"/>
</dbReference>
<keyword evidence="3" id="KW-0378">Hydrolase</keyword>
<dbReference type="Pfam" id="PF14464">
    <property type="entry name" value="Prok-JAB"/>
    <property type="match status" value="1"/>
</dbReference>
<evidence type="ECO:0000256" key="1">
    <source>
        <dbReference type="ARBA" id="ARBA00022670"/>
    </source>
</evidence>
<dbReference type="Gene3D" id="3.40.140.10">
    <property type="entry name" value="Cytidine Deaminase, domain 2"/>
    <property type="match status" value="1"/>
</dbReference>
<sequence length="129" mass="13807">MEQTVIPAALLARLLAEAAARPAQEVCGLLFGSPDRVDTAEPTANVADDPARTFEIDPATLLRAYKAARAGGPQVIGHYHSHPFGSAVPSDRDWAAAEPGRLWLILADGAARLWCANATGFEEWSIRMV</sequence>
<comment type="caution">
    <text evidence="7">The sequence shown here is derived from an EMBL/GenBank/DDBJ whole genome shotgun (WGS) entry which is preliminary data.</text>
</comment>
<accession>A0ABX0TWR6</accession>
<dbReference type="InterPro" id="IPR051929">
    <property type="entry name" value="VirAsm_ModProt"/>
</dbReference>
<evidence type="ECO:0000313" key="8">
    <source>
        <dbReference type="Proteomes" id="UP000727456"/>
    </source>
</evidence>
<keyword evidence="5" id="KW-0482">Metalloprotease</keyword>
<dbReference type="PANTHER" id="PTHR34858">
    <property type="entry name" value="CYSO-CYSTEINE PEPTIDASE"/>
    <property type="match status" value="1"/>
</dbReference>
<keyword evidence="2" id="KW-0479">Metal-binding</keyword>
<dbReference type="CDD" id="cd08070">
    <property type="entry name" value="MPN_like"/>
    <property type="match status" value="1"/>
</dbReference>
<keyword evidence="1" id="KW-0645">Protease</keyword>
<dbReference type="GO" id="GO:0000502">
    <property type="term" value="C:proteasome complex"/>
    <property type="evidence" value="ECO:0007669"/>
    <property type="project" value="UniProtKB-KW"/>
</dbReference>
<evidence type="ECO:0000256" key="5">
    <source>
        <dbReference type="ARBA" id="ARBA00023049"/>
    </source>
</evidence>
<dbReference type="InterPro" id="IPR028090">
    <property type="entry name" value="JAB_dom_prok"/>
</dbReference>